<comment type="catalytic activity">
    <reaction evidence="6">
        <text>orotidine 5'-phosphate + diphosphate = orotate + 5-phospho-alpha-D-ribose 1-diphosphate</text>
        <dbReference type="Rhea" id="RHEA:10380"/>
        <dbReference type="ChEBI" id="CHEBI:30839"/>
        <dbReference type="ChEBI" id="CHEBI:33019"/>
        <dbReference type="ChEBI" id="CHEBI:57538"/>
        <dbReference type="ChEBI" id="CHEBI:58017"/>
        <dbReference type="EC" id="2.4.2.10"/>
    </reaction>
</comment>
<evidence type="ECO:0000256" key="2">
    <source>
        <dbReference type="ARBA" id="ARBA00011971"/>
    </source>
</evidence>
<dbReference type="Gene3D" id="3.40.50.2020">
    <property type="match status" value="1"/>
</dbReference>
<feature type="binding site" evidence="6">
    <location>
        <position position="155"/>
    </location>
    <ligand>
        <name>orotate</name>
        <dbReference type="ChEBI" id="CHEBI:30839"/>
    </ligand>
</feature>
<dbReference type="HAMAP" id="MF_01208">
    <property type="entry name" value="PyrE"/>
    <property type="match status" value="1"/>
</dbReference>
<dbReference type="GO" id="GO:0000287">
    <property type="term" value="F:magnesium ion binding"/>
    <property type="evidence" value="ECO:0007669"/>
    <property type="project" value="UniProtKB-UniRule"/>
</dbReference>
<dbReference type="InterPro" id="IPR029057">
    <property type="entry name" value="PRTase-like"/>
</dbReference>
<dbReference type="InterPro" id="IPR000836">
    <property type="entry name" value="PRTase_dom"/>
</dbReference>
<gene>
    <name evidence="6" type="primary">pyrE</name>
    <name evidence="8" type="ORF">A3I42_02160</name>
</gene>
<dbReference type="EMBL" id="MGER01000019">
    <property type="protein sequence ID" value="OGL88642.1"/>
    <property type="molecule type" value="Genomic_DNA"/>
</dbReference>
<dbReference type="PANTHER" id="PTHR19278:SF9">
    <property type="entry name" value="URIDINE 5'-MONOPHOSPHATE SYNTHASE"/>
    <property type="match status" value="1"/>
</dbReference>
<evidence type="ECO:0000256" key="5">
    <source>
        <dbReference type="ARBA" id="ARBA00022975"/>
    </source>
</evidence>
<evidence type="ECO:0000256" key="4">
    <source>
        <dbReference type="ARBA" id="ARBA00022679"/>
    </source>
</evidence>
<comment type="caution">
    <text evidence="8">The sequence shown here is derived from an EMBL/GenBank/DDBJ whole genome shotgun (WGS) entry which is preliminary data.</text>
</comment>
<dbReference type="UniPathway" id="UPA00070">
    <property type="reaction ID" value="UER00119"/>
</dbReference>
<feature type="binding site" description="in other chain" evidence="6">
    <location>
        <position position="98"/>
    </location>
    <ligand>
        <name>5-phospho-alpha-D-ribose 1-diphosphate</name>
        <dbReference type="ChEBI" id="CHEBI:58017"/>
        <note>ligand shared between dimeric partners</note>
    </ligand>
</feature>
<dbReference type="Pfam" id="PF00156">
    <property type="entry name" value="Pribosyltran"/>
    <property type="match status" value="1"/>
</dbReference>
<comment type="pathway">
    <text evidence="1 6">Pyrimidine metabolism; UMP biosynthesis via de novo pathway; UMP from orotate: step 1/2.</text>
</comment>
<evidence type="ECO:0000256" key="6">
    <source>
        <dbReference type="HAMAP-Rule" id="MF_01208"/>
    </source>
</evidence>
<feature type="binding site" description="in other chain" evidence="6">
    <location>
        <begin position="123"/>
        <end position="131"/>
    </location>
    <ligand>
        <name>5-phospho-alpha-D-ribose 1-diphosphate</name>
        <dbReference type="ChEBI" id="CHEBI:58017"/>
        <note>ligand shared between dimeric partners</note>
    </ligand>
</feature>
<comment type="similarity">
    <text evidence="6">Belongs to the purine/pyrimidine phosphoribosyltransferase family. PyrE subfamily.</text>
</comment>
<evidence type="ECO:0000313" key="8">
    <source>
        <dbReference type="EMBL" id="OGL88642.1"/>
    </source>
</evidence>
<evidence type="ECO:0000313" key="9">
    <source>
        <dbReference type="Proteomes" id="UP000178264"/>
    </source>
</evidence>
<dbReference type="Proteomes" id="UP000178264">
    <property type="component" value="Unassembled WGS sequence"/>
</dbReference>
<dbReference type="EC" id="2.4.2.10" evidence="2 6"/>
<dbReference type="CDD" id="cd06223">
    <property type="entry name" value="PRTases_typeI"/>
    <property type="match status" value="1"/>
</dbReference>
<keyword evidence="3 6" id="KW-0328">Glycosyltransferase</keyword>
<reference evidence="8 9" key="1">
    <citation type="journal article" date="2016" name="Nat. Commun.">
        <title>Thousands of microbial genomes shed light on interconnected biogeochemical processes in an aquifer system.</title>
        <authorList>
            <person name="Anantharaman K."/>
            <person name="Brown C.T."/>
            <person name="Hug L.A."/>
            <person name="Sharon I."/>
            <person name="Castelle C.J."/>
            <person name="Probst A.J."/>
            <person name="Thomas B.C."/>
            <person name="Singh A."/>
            <person name="Wilkins M.J."/>
            <person name="Karaoz U."/>
            <person name="Brodie E.L."/>
            <person name="Williams K.H."/>
            <person name="Hubbard S.S."/>
            <person name="Banfield J.F."/>
        </authorList>
    </citation>
    <scope>NUCLEOTIDE SEQUENCE [LARGE SCALE GENOMIC DNA]</scope>
</reference>
<dbReference type="GO" id="GO:0004588">
    <property type="term" value="F:orotate phosphoribosyltransferase activity"/>
    <property type="evidence" value="ECO:0007669"/>
    <property type="project" value="UniProtKB-UniRule"/>
</dbReference>
<dbReference type="SUPFAM" id="SSF53271">
    <property type="entry name" value="PRTase-like"/>
    <property type="match status" value="1"/>
</dbReference>
<dbReference type="AlphaFoldDB" id="A0A1F7VDL1"/>
<evidence type="ECO:0000259" key="7">
    <source>
        <dbReference type="Pfam" id="PF00156"/>
    </source>
</evidence>
<comment type="function">
    <text evidence="6">Catalyzes the transfer of a ribosyl phosphate group from 5-phosphoribose 1-diphosphate to orotate, leading to the formation of orotidine monophosphate (OMP).</text>
</comment>
<organism evidence="8 9">
    <name type="scientific">Candidatus Uhrbacteria bacterium RIFCSPLOWO2_02_FULL_49_11</name>
    <dbReference type="NCBI Taxonomy" id="1802409"/>
    <lineage>
        <taxon>Bacteria</taxon>
        <taxon>Candidatus Uhriibacteriota</taxon>
    </lineage>
</organism>
<protein>
    <recommendedName>
        <fullName evidence="2 6">Orotate phosphoribosyltransferase</fullName>
        <shortName evidence="6">OPRT</shortName>
        <shortName evidence="6">OPRTase</shortName>
        <ecNumber evidence="2 6">2.4.2.10</ecNumber>
    </recommendedName>
</protein>
<accession>A0A1F7VDL1</accession>
<comment type="subunit">
    <text evidence="6">Homodimer.</text>
</comment>
<dbReference type="InterPro" id="IPR023031">
    <property type="entry name" value="OPRT"/>
</dbReference>
<sequence>MTNEQVLEFFKNTGGYIADSHIVYTSGKHGSAYLNKDAIYPHTSLVSELCKAFAQEFKGKGIEAVAAPALGGIILSQWTAHHLSLMEKREILAVYTEKTPDNGQVFTRGYDKCVAGKKVLVVEDILNTGGSVRKVVDAVRHAGGTAVAAAALVNRGRVTSEDVGEVPLFTLALISLEAWDEHECHLCTQGIPVNTAVGKGREYLKKKDKMI</sequence>
<dbReference type="GO" id="GO:0019856">
    <property type="term" value="P:pyrimidine nucleobase biosynthetic process"/>
    <property type="evidence" value="ECO:0007669"/>
    <property type="project" value="TreeGrafter"/>
</dbReference>
<name>A0A1F7VDL1_9BACT</name>
<dbReference type="GO" id="GO:0044205">
    <property type="term" value="P:'de novo' UMP biosynthetic process"/>
    <property type="evidence" value="ECO:0007669"/>
    <property type="project" value="UniProtKB-UniRule"/>
</dbReference>
<keyword evidence="5 6" id="KW-0665">Pyrimidine biosynthesis</keyword>
<feature type="domain" description="Phosphoribosyltransferase" evidence="7">
    <location>
        <begin position="43"/>
        <end position="162"/>
    </location>
</feature>
<evidence type="ECO:0000256" key="1">
    <source>
        <dbReference type="ARBA" id="ARBA00004889"/>
    </source>
</evidence>
<keyword evidence="4 6" id="KW-0808">Transferase</keyword>
<dbReference type="PANTHER" id="PTHR19278">
    <property type="entry name" value="OROTATE PHOSPHORIBOSYLTRANSFERASE"/>
    <property type="match status" value="1"/>
</dbReference>
<comment type="caution">
    <text evidence="6">Lacks conserved residue(s) required for the propagation of feature annotation.</text>
</comment>
<proteinExistence type="inferred from homology"/>
<keyword evidence="6" id="KW-0460">Magnesium</keyword>
<evidence type="ECO:0000256" key="3">
    <source>
        <dbReference type="ARBA" id="ARBA00022676"/>
    </source>
</evidence>
<comment type="cofactor">
    <cofactor evidence="6">
        <name>Mg(2+)</name>
        <dbReference type="ChEBI" id="CHEBI:18420"/>
    </cofactor>
</comment>